<gene>
    <name evidence="4" type="ORF">KQI88_07130</name>
</gene>
<feature type="domain" description="FAD-binding PCMH-type" evidence="3">
    <location>
        <begin position="1"/>
        <end position="174"/>
    </location>
</feature>
<keyword evidence="1" id="KW-0285">Flavoprotein</keyword>
<dbReference type="InterPro" id="IPR005107">
    <property type="entry name" value="CO_DH_flav_C"/>
</dbReference>
<dbReference type="PANTHER" id="PTHR42659">
    <property type="entry name" value="XANTHINE DEHYDROGENASE SUBUNIT C-RELATED"/>
    <property type="match status" value="1"/>
</dbReference>
<keyword evidence="5" id="KW-1185">Reference proteome</keyword>
<protein>
    <submittedName>
        <fullName evidence="4">FAD binding domain-containing protein</fullName>
    </submittedName>
</protein>
<dbReference type="InterPro" id="IPR002346">
    <property type="entry name" value="Mopterin_DH_FAD-bd"/>
</dbReference>
<evidence type="ECO:0000313" key="4">
    <source>
        <dbReference type="EMBL" id="MBU5676185.1"/>
    </source>
</evidence>
<comment type="caution">
    <text evidence="4">The sequence shown here is derived from an EMBL/GenBank/DDBJ whole genome shotgun (WGS) entry which is preliminary data.</text>
</comment>
<proteinExistence type="predicted"/>
<dbReference type="EMBL" id="JAHLQK010000002">
    <property type="protein sequence ID" value="MBU5676185.1"/>
    <property type="molecule type" value="Genomic_DNA"/>
</dbReference>
<dbReference type="InterPro" id="IPR016166">
    <property type="entry name" value="FAD-bd_PCMH"/>
</dbReference>
<dbReference type="Pfam" id="PF03450">
    <property type="entry name" value="CO_deh_flav_C"/>
    <property type="match status" value="1"/>
</dbReference>
<evidence type="ECO:0000313" key="5">
    <source>
        <dbReference type="Proteomes" id="UP000779508"/>
    </source>
</evidence>
<accession>A0ABS6G444</accession>
<dbReference type="PANTHER" id="PTHR42659:SF9">
    <property type="entry name" value="XANTHINE DEHYDROGENASE FAD-BINDING SUBUNIT XDHB-RELATED"/>
    <property type="match status" value="1"/>
</dbReference>
<dbReference type="Proteomes" id="UP000779508">
    <property type="component" value="Unassembled WGS sequence"/>
</dbReference>
<name>A0ABS6G444_9FIRM</name>
<sequence length="295" mass="32571">MIEKVVKCKELDDVLDILMEYKNDARLIAGGTDIIIQLRQGRLSPKILIDISSIEELKYIEEKDGFIEIGGATTFQEIQRSSYFSGNMKGLSKAASMVGSPQIRSTATVGGNICNGSPAADIVPPLLALDSVAIIKSRKGTREVQLENFFIGKGKVDIGHDEILTSVRFKALENRSGLSFSKLGLRKALAISRICTSIMLQLDEDQNCSSIKIANGSLGEYGIREKDVEEFYINNKINEKTIEEGLELIRRSIYKRLHGRSSLPYKIEAVDGTFTDAIKNAMEEAMKENLALCAN</sequence>
<keyword evidence="2" id="KW-0560">Oxidoreductase</keyword>
<dbReference type="PROSITE" id="PS51387">
    <property type="entry name" value="FAD_PCMH"/>
    <property type="match status" value="1"/>
</dbReference>
<dbReference type="InterPro" id="IPR051312">
    <property type="entry name" value="Diverse_Substr_Oxidored"/>
</dbReference>
<dbReference type="Pfam" id="PF00941">
    <property type="entry name" value="FAD_binding_5"/>
    <property type="match status" value="1"/>
</dbReference>
<organism evidence="4 5">
    <name type="scientific">Alkaliphilus flagellatus</name>
    <dbReference type="NCBI Taxonomy" id="2841507"/>
    <lineage>
        <taxon>Bacteria</taxon>
        <taxon>Bacillati</taxon>
        <taxon>Bacillota</taxon>
        <taxon>Clostridia</taxon>
        <taxon>Peptostreptococcales</taxon>
        <taxon>Natronincolaceae</taxon>
        <taxon>Alkaliphilus</taxon>
    </lineage>
</organism>
<reference evidence="4 5" key="1">
    <citation type="submission" date="2021-06" db="EMBL/GenBank/DDBJ databases">
        <authorList>
            <person name="Sun Q."/>
            <person name="Li D."/>
        </authorList>
    </citation>
    <scope>NUCLEOTIDE SEQUENCE [LARGE SCALE GENOMIC DNA]</scope>
    <source>
        <strain evidence="4 5">MSJ-5</strain>
    </source>
</reference>
<dbReference type="RefSeq" id="WP_216415706.1">
    <property type="nucleotide sequence ID" value="NZ_JAHLQK010000002.1"/>
</dbReference>
<evidence type="ECO:0000259" key="3">
    <source>
        <dbReference type="PROSITE" id="PS51387"/>
    </source>
</evidence>
<evidence type="ECO:0000256" key="1">
    <source>
        <dbReference type="ARBA" id="ARBA00022630"/>
    </source>
</evidence>
<evidence type="ECO:0000256" key="2">
    <source>
        <dbReference type="ARBA" id="ARBA00023002"/>
    </source>
</evidence>